<dbReference type="InterPro" id="IPR011701">
    <property type="entry name" value="MFS"/>
</dbReference>
<evidence type="ECO:0000256" key="2">
    <source>
        <dbReference type="ARBA" id="ARBA00022448"/>
    </source>
</evidence>
<evidence type="ECO:0000256" key="3">
    <source>
        <dbReference type="ARBA" id="ARBA00022692"/>
    </source>
</evidence>
<keyword evidence="7" id="KW-1185">Reference proteome</keyword>
<dbReference type="GO" id="GO:0016020">
    <property type="term" value="C:membrane"/>
    <property type="evidence" value="ECO:0007669"/>
    <property type="project" value="UniProtKB-SubCell"/>
</dbReference>
<organism evidence="6 7">
    <name type="scientific">Daphnia magna</name>
    <dbReference type="NCBI Taxonomy" id="35525"/>
    <lineage>
        <taxon>Eukaryota</taxon>
        <taxon>Metazoa</taxon>
        <taxon>Ecdysozoa</taxon>
        <taxon>Arthropoda</taxon>
        <taxon>Crustacea</taxon>
        <taxon>Branchiopoda</taxon>
        <taxon>Diplostraca</taxon>
        <taxon>Cladocera</taxon>
        <taxon>Anomopoda</taxon>
        <taxon>Daphniidae</taxon>
        <taxon>Daphnia</taxon>
    </lineage>
</organism>
<name>A0A0P5UMZ3_9CRUS</name>
<dbReference type="AlphaFoldDB" id="A0A0P5UMZ3"/>
<evidence type="ECO:0000256" key="4">
    <source>
        <dbReference type="ARBA" id="ARBA00022989"/>
    </source>
</evidence>
<reference evidence="6 7" key="1">
    <citation type="submission" date="2016-03" db="EMBL/GenBank/DDBJ databases">
        <title>EvidentialGene: Evidence-directed Construction of Genes on Genomes.</title>
        <authorList>
            <person name="Gilbert D.G."/>
            <person name="Choi J.-H."/>
            <person name="Mockaitis K."/>
            <person name="Colbourne J."/>
            <person name="Pfrender M."/>
        </authorList>
    </citation>
    <scope>NUCLEOTIDE SEQUENCE [LARGE SCALE GENOMIC DNA]</scope>
    <source>
        <strain evidence="6 7">Xinb3</strain>
        <tissue evidence="6">Complete organism</tissue>
    </source>
</reference>
<dbReference type="PROSITE" id="PS50850">
    <property type="entry name" value="MFS"/>
    <property type="match status" value="1"/>
</dbReference>
<proteinExistence type="predicted"/>
<dbReference type="GO" id="GO:0022857">
    <property type="term" value="F:transmembrane transporter activity"/>
    <property type="evidence" value="ECO:0007669"/>
    <property type="project" value="InterPro"/>
</dbReference>
<comment type="caution">
    <text evidence="6">The sequence shown here is derived from an EMBL/GenBank/DDBJ whole genome shotgun (WGS) entry which is preliminary data.</text>
</comment>
<keyword evidence="3" id="KW-0812">Transmembrane</keyword>
<dbReference type="SUPFAM" id="SSF103473">
    <property type="entry name" value="MFS general substrate transporter"/>
    <property type="match status" value="1"/>
</dbReference>
<dbReference type="PANTHER" id="PTHR23506">
    <property type="entry name" value="GH10249P"/>
    <property type="match status" value="1"/>
</dbReference>
<keyword evidence="2" id="KW-0813">Transport</keyword>
<comment type="subcellular location">
    <subcellularLocation>
        <location evidence="1">Membrane</location>
        <topology evidence="1">Multi-pass membrane protein</topology>
    </subcellularLocation>
</comment>
<sequence length="560" mass="60852">MVGRSLIQPLFATMSDTIVVSPAGLPYLKITNDCGTEITDHVFQDCHRPSEKLIAQTARCMSVSNLNERRLKHSDEEVTNMRNKFLILTRNRAIFKQLERNQKWTLALICTVYFVCFCTVSMLSTFFYEIASLHNISTSTYGLIFSIHPAVVFCTSPFFGHITPSIGPKFLFTSGVFLFGSCNLLFGTLEYVENDTKFTILCLVVRGLGAAGASAFSTAGTTYVAKLFPDKISIIMGILETFIGLGFSVGPLLGGSLFTLGGLQLPFYVMGSVMLLTLPFSIIFLPKTEHCHAKEAVGTKVLAIVFKVPAVPIICLVVAVSSCAWSFLEPTLVIRMEQFQLGPMQLGLLFLVTSVSSAISSPIWGWLVSKYNHGSIMMIIGLSVTAIGLLLLGPSPLLPEIPNVLWLNILSLVLIGTFVALAYVPTYQALLQHAVQVGCETEMSTYSVIAGLWASMYSLGEVLGPYIGSILVDVYNFPLAITAIGLLNLAVALVLLVYLTFSASRSKTTSPTQTPLTLPANTDSSVVQIGKTASITIGINDERERLIQDDESTQTYGTTC</sequence>
<evidence type="ECO:0000256" key="5">
    <source>
        <dbReference type="ARBA" id="ARBA00023136"/>
    </source>
</evidence>
<dbReference type="InterPro" id="IPR020846">
    <property type="entry name" value="MFS_dom"/>
</dbReference>
<evidence type="ECO:0000256" key="1">
    <source>
        <dbReference type="ARBA" id="ARBA00004141"/>
    </source>
</evidence>
<dbReference type="OrthoDB" id="446368at2759"/>
<evidence type="ECO:0000313" key="7">
    <source>
        <dbReference type="Proteomes" id="UP000076858"/>
    </source>
</evidence>
<dbReference type="InterPro" id="IPR036259">
    <property type="entry name" value="MFS_trans_sf"/>
</dbReference>
<dbReference type="PANTHER" id="PTHR23506:SF28">
    <property type="entry name" value="MFS-TYPE TRANSPORTER SLC18B1-LIKE PROTEIN"/>
    <property type="match status" value="1"/>
</dbReference>
<protein>
    <submittedName>
        <fullName evidence="6">MFS-type transporter SLC18B1</fullName>
    </submittedName>
</protein>
<keyword evidence="5" id="KW-0472">Membrane</keyword>
<accession>A0A0P5UMZ3</accession>
<keyword evidence="4" id="KW-1133">Transmembrane helix</keyword>
<gene>
    <name evidence="6" type="ORF">APZ42_018954</name>
</gene>
<dbReference type="EMBL" id="LRGB01000868">
    <property type="protein sequence ID" value="KZS15741.1"/>
    <property type="molecule type" value="Genomic_DNA"/>
</dbReference>
<evidence type="ECO:0000313" key="6">
    <source>
        <dbReference type="EMBL" id="KZS15741.1"/>
    </source>
</evidence>
<dbReference type="Pfam" id="PF07690">
    <property type="entry name" value="MFS_1"/>
    <property type="match status" value="1"/>
</dbReference>
<dbReference type="STRING" id="35525.A0A0P5UMZ3"/>
<dbReference type="Gene3D" id="1.20.1250.20">
    <property type="entry name" value="MFS general substrate transporter like domains"/>
    <property type="match status" value="2"/>
</dbReference>
<dbReference type="InterPro" id="IPR050930">
    <property type="entry name" value="MFS_Vesicular_Transporter"/>
</dbReference>
<dbReference type="Proteomes" id="UP000076858">
    <property type="component" value="Unassembled WGS sequence"/>
</dbReference>